<evidence type="ECO:0000256" key="1">
    <source>
        <dbReference type="SAM" id="MobiDB-lite"/>
    </source>
</evidence>
<protein>
    <submittedName>
        <fullName evidence="2">Uncharacterized protein</fullName>
    </submittedName>
</protein>
<keyword evidence="3" id="KW-1185">Reference proteome</keyword>
<evidence type="ECO:0000313" key="2">
    <source>
        <dbReference type="EMBL" id="TCO08174.1"/>
    </source>
</evidence>
<dbReference type="EMBL" id="SLWM01000047">
    <property type="protein sequence ID" value="TCO08174.1"/>
    <property type="molecule type" value="Genomic_DNA"/>
</dbReference>
<accession>A0ABY2B631</accession>
<reference evidence="2 3" key="1">
    <citation type="journal article" date="2015" name="Stand. Genomic Sci.">
        <title>Genomic Encyclopedia of Bacterial and Archaeal Type Strains, Phase III: the genomes of soil and plant-associated and newly described type strains.</title>
        <authorList>
            <person name="Whitman W.B."/>
            <person name="Woyke T."/>
            <person name="Klenk H.P."/>
            <person name="Zhou Y."/>
            <person name="Lilburn T.G."/>
            <person name="Beck B.J."/>
            <person name="De Vos P."/>
            <person name="Vandamme P."/>
            <person name="Eisen J.A."/>
            <person name="Garrity G."/>
            <person name="Hugenholtz P."/>
            <person name="Kyrpides N.C."/>
        </authorList>
    </citation>
    <scope>NUCLEOTIDE SEQUENCE [LARGE SCALE GENOMIC DNA]</scope>
    <source>
        <strain evidence="2 3">VKM Ac-2538</strain>
    </source>
</reference>
<evidence type="ECO:0000313" key="3">
    <source>
        <dbReference type="Proteomes" id="UP000295818"/>
    </source>
</evidence>
<feature type="region of interest" description="Disordered" evidence="1">
    <location>
        <begin position="330"/>
        <end position="385"/>
    </location>
</feature>
<feature type="compositionally biased region" description="Basic residues" evidence="1">
    <location>
        <begin position="362"/>
        <end position="374"/>
    </location>
</feature>
<sequence length="385" mass="43136">MKAFLLFRDRDFDPEQRLPPNADDLVQDLELATLLDTMADGDHFVREVAGQTLLASLTGVDDIRYRQAVLSDCLRQPAVVRELYGTAVEAIEREWKAYRYFRSPDGILYSSAEVLELLMTSLASLRVISDTSAKLFESGGFSTFSEMIATDLDDEYFRTVEDHLQRLRFRQGVLVSAGLGVGNAGVDYVLRRPHDNRQTLLQRVFRAETDSYSLQIDDHDESGTQALSELRERGINLVANAIAQSTDHIIGFFRPLRAELAFYVGCLNLHERLSAKAEPLCFPVPAEPRSSQLSATDLYDPSLSLTLRERAIGNDLAADGKSLVVITGANQGRQVHASPRGRRGPTDDAGRNVHPCLLPPRQRLRRPLHALPPRRGRDDEQRQAR</sequence>
<organism evidence="2 3">
    <name type="scientific">Kribbella orskensis</name>
    <dbReference type="NCBI Taxonomy" id="2512216"/>
    <lineage>
        <taxon>Bacteria</taxon>
        <taxon>Bacillati</taxon>
        <taxon>Actinomycetota</taxon>
        <taxon>Actinomycetes</taxon>
        <taxon>Propionibacteriales</taxon>
        <taxon>Kribbellaceae</taxon>
        <taxon>Kribbella</taxon>
    </lineage>
</organism>
<dbReference type="RefSeq" id="WP_241999461.1">
    <property type="nucleotide sequence ID" value="NZ_SLWM01000047.1"/>
</dbReference>
<comment type="caution">
    <text evidence="2">The sequence shown here is derived from an EMBL/GenBank/DDBJ whole genome shotgun (WGS) entry which is preliminary data.</text>
</comment>
<name>A0ABY2B631_9ACTN</name>
<dbReference type="Proteomes" id="UP000295818">
    <property type="component" value="Unassembled WGS sequence"/>
</dbReference>
<gene>
    <name evidence="2" type="ORF">EV644_1474</name>
</gene>
<proteinExistence type="predicted"/>
<feature type="compositionally biased region" description="Basic and acidic residues" evidence="1">
    <location>
        <begin position="375"/>
        <end position="385"/>
    </location>
</feature>